<dbReference type="InterPro" id="IPR011009">
    <property type="entry name" value="Kinase-like_dom_sf"/>
</dbReference>
<dbReference type="PROSITE" id="PS51545">
    <property type="entry name" value="PIK_HELICAL"/>
    <property type="match status" value="1"/>
</dbReference>
<dbReference type="Gene3D" id="1.25.40.70">
    <property type="entry name" value="Phosphatidylinositol 3-kinase, accessory domain (PIK)"/>
    <property type="match status" value="1"/>
</dbReference>
<evidence type="ECO:0000256" key="2">
    <source>
        <dbReference type="ARBA" id="ARBA00022679"/>
    </source>
</evidence>
<dbReference type="CDD" id="cd00065">
    <property type="entry name" value="FYVE_like_SF"/>
    <property type="match status" value="1"/>
</dbReference>
<feature type="coiled-coil region" evidence="10">
    <location>
        <begin position="873"/>
        <end position="953"/>
    </location>
</feature>
<reference evidence="15 16" key="1">
    <citation type="journal article" date="2010" name="Nature">
        <title>The Ectocarpus genome and the independent evolution of multicellularity in brown algae.</title>
        <authorList>
            <person name="Cock J.M."/>
            <person name="Sterck L."/>
            <person name="Rouze P."/>
            <person name="Scornet D."/>
            <person name="Allen A.E."/>
            <person name="Amoutzias G."/>
            <person name="Anthouard V."/>
            <person name="Artiguenave F."/>
            <person name="Aury J.M."/>
            <person name="Badger J.H."/>
            <person name="Beszteri B."/>
            <person name="Billiau K."/>
            <person name="Bonnet E."/>
            <person name="Bothwell J.H."/>
            <person name="Bowler C."/>
            <person name="Boyen C."/>
            <person name="Brownlee C."/>
            <person name="Carrano C.J."/>
            <person name="Charrier B."/>
            <person name="Cho G.Y."/>
            <person name="Coelho S.M."/>
            <person name="Collen J."/>
            <person name="Corre E."/>
            <person name="Da Silva C."/>
            <person name="Delage L."/>
            <person name="Delaroque N."/>
            <person name="Dittami S.M."/>
            <person name="Doulbeau S."/>
            <person name="Elias M."/>
            <person name="Farnham G."/>
            <person name="Gachon C.M."/>
            <person name="Gschloessl B."/>
            <person name="Heesch S."/>
            <person name="Jabbari K."/>
            <person name="Jubin C."/>
            <person name="Kawai H."/>
            <person name="Kimura K."/>
            <person name="Kloareg B."/>
            <person name="Kupper F.C."/>
            <person name="Lang D."/>
            <person name="Le Bail A."/>
            <person name="Leblanc C."/>
            <person name="Lerouge P."/>
            <person name="Lohr M."/>
            <person name="Lopez P.J."/>
            <person name="Martens C."/>
            <person name="Maumus F."/>
            <person name="Michel G."/>
            <person name="Miranda-Saavedra D."/>
            <person name="Morales J."/>
            <person name="Moreau H."/>
            <person name="Motomura T."/>
            <person name="Nagasato C."/>
            <person name="Napoli C.A."/>
            <person name="Nelson D.R."/>
            <person name="Nyvall-Collen P."/>
            <person name="Peters A.F."/>
            <person name="Pommier C."/>
            <person name="Potin P."/>
            <person name="Poulain J."/>
            <person name="Quesneville H."/>
            <person name="Read B."/>
            <person name="Rensing S.A."/>
            <person name="Ritter A."/>
            <person name="Rousvoal S."/>
            <person name="Samanta M."/>
            <person name="Samson G."/>
            <person name="Schroeder D.C."/>
            <person name="Segurens B."/>
            <person name="Strittmatter M."/>
            <person name="Tonon T."/>
            <person name="Tregear J.W."/>
            <person name="Valentin K."/>
            <person name="von Dassow P."/>
            <person name="Yamagishi T."/>
            <person name="Van de Peer Y."/>
            <person name="Wincker P."/>
        </authorList>
    </citation>
    <scope>NUCLEOTIDE SEQUENCE [LARGE SCALE GENOMIC DNA]</scope>
    <source>
        <strain evidence="16">Ec32 / CCAP1310/4</strain>
    </source>
</reference>
<dbReference type="SUPFAM" id="SSF56112">
    <property type="entry name" value="Protein kinase-like (PK-like)"/>
    <property type="match status" value="1"/>
</dbReference>
<organism evidence="15 16">
    <name type="scientific">Ectocarpus siliculosus</name>
    <name type="common">Brown alga</name>
    <name type="synonym">Conferva siliculosa</name>
    <dbReference type="NCBI Taxonomy" id="2880"/>
    <lineage>
        <taxon>Eukaryota</taxon>
        <taxon>Sar</taxon>
        <taxon>Stramenopiles</taxon>
        <taxon>Ochrophyta</taxon>
        <taxon>PX clade</taxon>
        <taxon>Phaeophyceae</taxon>
        <taxon>Ectocarpales</taxon>
        <taxon>Ectocarpaceae</taxon>
        <taxon>Ectocarpus</taxon>
    </lineage>
</organism>
<evidence type="ECO:0000256" key="10">
    <source>
        <dbReference type="SAM" id="Coils"/>
    </source>
</evidence>
<evidence type="ECO:0000256" key="8">
    <source>
        <dbReference type="ARBA" id="ARBA00022840"/>
    </source>
</evidence>
<dbReference type="CDD" id="cd00896">
    <property type="entry name" value="PI3Kc_III"/>
    <property type="match status" value="1"/>
</dbReference>
<evidence type="ECO:0000313" key="15">
    <source>
        <dbReference type="EMBL" id="CBN77334.1"/>
    </source>
</evidence>
<dbReference type="GO" id="GO:0016303">
    <property type="term" value="F:1-phosphatidylinositol-3-kinase activity"/>
    <property type="evidence" value="ECO:0007669"/>
    <property type="project" value="UniProtKB-EC"/>
</dbReference>
<dbReference type="Proteomes" id="UP000002630">
    <property type="component" value="Linkage Group LG22"/>
</dbReference>
<feature type="region of interest" description="Disordered" evidence="11">
    <location>
        <begin position="545"/>
        <end position="564"/>
    </location>
</feature>
<name>D8LNH7_ECTSI</name>
<feature type="compositionally biased region" description="Low complexity" evidence="11">
    <location>
        <begin position="1081"/>
        <end position="1092"/>
    </location>
</feature>
<feature type="compositionally biased region" description="Low complexity" evidence="11">
    <location>
        <begin position="1105"/>
        <end position="1125"/>
    </location>
</feature>
<keyword evidence="6" id="KW-0418">Kinase</keyword>
<feature type="compositionally biased region" description="Polar residues" evidence="11">
    <location>
        <begin position="1056"/>
        <end position="1071"/>
    </location>
</feature>
<dbReference type="Gene3D" id="1.10.1070.11">
    <property type="entry name" value="Phosphatidylinositol 3-/4-kinase, catalytic domain"/>
    <property type="match status" value="1"/>
</dbReference>
<feature type="compositionally biased region" description="Polar residues" evidence="11">
    <location>
        <begin position="721"/>
        <end position="733"/>
    </location>
</feature>
<dbReference type="SUPFAM" id="SSF57903">
    <property type="entry name" value="FYVE/PHD zinc finger"/>
    <property type="match status" value="1"/>
</dbReference>
<evidence type="ECO:0000259" key="12">
    <source>
        <dbReference type="PROSITE" id="PS50178"/>
    </source>
</evidence>
<dbReference type="PANTHER" id="PTHR10048:SF7">
    <property type="entry name" value="PHOSPHATIDYLINOSITOL 3-KINASE CATALYTIC SUBUNIT TYPE 3"/>
    <property type="match status" value="1"/>
</dbReference>
<evidence type="ECO:0000259" key="14">
    <source>
        <dbReference type="PROSITE" id="PS51545"/>
    </source>
</evidence>
<dbReference type="GO" id="GO:0034272">
    <property type="term" value="C:phosphatidylinositol 3-kinase complex, class III, type II"/>
    <property type="evidence" value="ECO:0007669"/>
    <property type="project" value="TreeGrafter"/>
</dbReference>
<dbReference type="SMART" id="SM00145">
    <property type="entry name" value="PI3Ka"/>
    <property type="match status" value="1"/>
</dbReference>
<keyword evidence="5 9" id="KW-0863">Zinc-finger</keyword>
<dbReference type="FunFam" id="1.10.1070.11:FF:000002">
    <property type="entry name" value="Phosphatidylinositol 3-kinase catalytic subunit type 3"/>
    <property type="match status" value="1"/>
</dbReference>
<evidence type="ECO:0000256" key="3">
    <source>
        <dbReference type="ARBA" id="ARBA00022723"/>
    </source>
</evidence>
<dbReference type="Pfam" id="PF01363">
    <property type="entry name" value="FYVE"/>
    <property type="match status" value="1"/>
</dbReference>
<feature type="region of interest" description="Disordered" evidence="11">
    <location>
        <begin position="167"/>
        <end position="228"/>
    </location>
</feature>
<keyword evidence="2" id="KW-0808">Transferase</keyword>
<gene>
    <name evidence="15" type="ORF">Esi_0044_0148</name>
</gene>
<feature type="compositionally biased region" description="Basic and acidic residues" evidence="11">
    <location>
        <begin position="790"/>
        <end position="799"/>
    </location>
</feature>
<dbReference type="InterPro" id="IPR015433">
    <property type="entry name" value="PI3/4_kinase"/>
</dbReference>
<proteinExistence type="predicted"/>
<dbReference type="SMART" id="SM00146">
    <property type="entry name" value="PI3Kc"/>
    <property type="match status" value="1"/>
</dbReference>
<feature type="region of interest" description="Disordered" evidence="11">
    <location>
        <begin position="73"/>
        <end position="97"/>
    </location>
</feature>
<evidence type="ECO:0000256" key="11">
    <source>
        <dbReference type="SAM" id="MobiDB-lite"/>
    </source>
</evidence>
<keyword evidence="7" id="KW-0862">Zinc</keyword>
<evidence type="ECO:0000256" key="4">
    <source>
        <dbReference type="ARBA" id="ARBA00022741"/>
    </source>
</evidence>
<dbReference type="PROSITE" id="PS50178">
    <property type="entry name" value="ZF_FYVE"/>
    <property type="match status" value="1"/>
</dbReference>
<dbReference type="STRING" id="2880.D8LNH7"/>
<evidence type="ECO:0000256" key="9">
    <source>
        <dbReference type="PROSITE-ProRule" id="PRU00091"/>
    </source>
</evidence>
<dbReference type="SUPFAM" id="SSF48371">
    <property type="entry name" value="ARM repeat"/>
    <property type="match status" value="1"/>
</dbReference>
<dbReference type="InterPro" id="IPR017455">
    <property type="entry name" value="Znf_FYVE-rel"/>
</dbReference>
<dbReference type="eggNOG" id="KOG0906">
    <property type="taxonomic scope" value="Eukaryota"/>
</dbReference>
<dbReference type="EMBL" id="FN648641">
    <property type="protein sequence ID" value="CBN77334.1"/>
    <property type="molecule type" value="Genomic_DNA"/>
</dbReference>
<evidence type="ECO:0000313" key="16">
    <source>
        <dbReference type="Proteomes" id="UP000002630"/>
    </source>
</evidence>
<dbReference type="InterPro" id="IPR011011">
    <property type="entry name" value="Znf_FYVE_PHD"/>
</dbReference>
<dbReference type="EMBL" id="FN649747">
    <property type="protein sequence ID" value="CBN77334.1"/>
    <property type="molecule type" value="Genomic_DNA"/>
</dbReference>
<feature type="compositionally biased region" description="Acidic residues" evidence="11">
    <location>
        <begin position="1384"/>
        <end position="1403"/>
    </location>
</feature>
<sequence>MSDTEDVKLPVPSRSTGVYGGASVGGLLSERGTAGGGVRGAAAAAAGGPRSSRKVVDGLRSASSRRLYSSFASNGSSKLMNGENTDGSTAGVTGGGRVGGTGSKSCSACGVQFTWRMRRHHCRGCKKAVCDPCSRERLQLVGGDSKRHRVCHPCLKVHLSLGRTREDRLERVSAPTSIRSSPFESRNTSQNVSRDASRHGPGGGGHSASGLATYAENQEESKRPAADGDGAAAAAATAAAAVATSAAQSAAAMAAAMAAAWSGGMSSATTVSTDAATTTTTGSTTTTATTTTTTMTAAAAVTGGTEQASAAVMTPEVVLSVPAHRQEQAAAAARDGVAVATAVAVGVRAVEDGEGEAEEASVAGAQSRQRPPPPPGTGVHADPSSHQHKRPVQSAKDQNPLALPWFTGKHTSPCSVCEDLWRVAWSAREDFLRDLGRAEGQKGYNLVASSGDHLRLYAAANMFWGGQAIRLRVEMEVAVPLGFAMRWLASLTARGGVYYPYSDTVPCDMVESSNGALSVACAHWQTNLSGPRRCTLLRYVSEDGSPPPGVADDPSLAGKPRDPRPTIVFTTIEHPIMREWALAGVDVEVFPSGLVLEEMESSAGPVTKVHGLIGWDNKGTLQHMAKMSYMTERADRAMERGYLEQQAGNGDSSVLGPTDPPPKKQSTRPPSTPISRGPGRPAGRRRSTAGRFETAAAAGKAGSGGGGGTPSCSGGAAGTLLSASPGSPPTNFSPLPAKTADGTAPRATAVGDDDDEDGIMSRTRMTSRARPLSPNRGIGLTGGDEAIGTPEDKDRDAQVIRRNSGPFQGFAPSEDDGGAAGGGGGGVGGGGSSSLIGVADWTPPPGHRTIPSPARAAELEAEVAFLTRQLSVRQSLEERLKGSESDKARLITKLATAQADAARRAESLEIILQETSEKLAAAQQQAVTTQKLLADAEERARTAQRDLRLSREALRVQSELAKAAEAASSATTLLSVSPGSSSRFPTSNYNMPLAASPALRAPPPIVGGGRGKSQLLVGRTQEMGVRFALDTLKYSEDEEVVVFMLHLVQGLRHEAQSSTNPRGGQGSSSNAPGRAGSFFVASGGPAPSSGPSENTSSLARVLFKSTTSNNTSSGGKPQQQGSGSSKGKDDGRELSQLAVLLISRACENEEVANFLFWYLKLEAEGDATLRPMYSRVRKALMESLARKNAPFAGALKAAEAYMQAISAAHKMVKKKGGRAPAKTARLKGILAERRLHVVPNFGVGGAGGKGRGGGGIGKGTAVVPLPLDPHTTVLGLRPSTAYTFPSAMSPCVVEFVLSDSVGPGFKGDDLLLEPCDERPRMVTDISEADLKSWSGAGPLPRARSGSVGAILHVESAVVEAWEEEEESPAPTEESSAHTAQTSALEDDRDIDEGGEDDDDDDESFLDRRRISADAGSFNSLEETNSETSPAVKRFRDLSEAAVDSEEVDGDARKLRFKTTNPSPKEAGGKSKKGSKKGAGSGAPLAGGERERSILARQASGDLTKLRLWEQMQVLGAASQDRGSYLAIFKNGEDVRQDQLAVHMVSLMDRQLKEAGLDLKLKSYRVLATSLTTGMIEFVPGSVPMSAVLATHNNSVLDFLRHHNADPGGPLGMKREALDNFTRSCAGSCVVTYLLGVGDRHLDNLMLLPEGVLFHIDFGYLFGKDPKLMPPPFRLTKEMVEAMGGTEAPHYTVFKSLCCQAYRHLRKSAHQYLNLLSLMSGAGIKDLADDPAAVLQLVQDRFKLDLTDEQADAHFLSLVSQSMTALAPRVLEVMHQIRVAAR</sequence>
<keyword evidence="16" id="KW-1185">Reference proteome</keyword>
<feature type="compositionally biased region" description="Gly residues" evidence="11">
    <location>
        <begin position="818"/>
        <end position="832"/>
    </location>
</feature>
<dbReference type="Gene3D" id="3.30.40.10">
    <property type="entry name" value="Zinc/RING finger domain, C3HC4 (zinc finger)"/>
    <property type="match status" value="1"/>
</dbReference>
<feature type="domain" description="PIK helical" evidence="14">
    <location>
        <begin position="893"/>
        <end position="1183"/>
    </location>
</feature>
<feature type="domain" description="FYVE-type" evidence="12">
    <location>
        <begin position="100"/>
        <end position="159"/>
    </location>
</feature>
<dbReference type="eggNOG" id="KOG1841">
    <property type="taxonomic scope" value="Eukaryota"/>
</dbReference>
<dbReference type="InterPro" id="IPR057756">
    <property type="entry name" value="PI3-kinase_type3/VPS34_cat"/>
</dbReference>
<keyword evidence="10" id="KW-0175">Coiled coil</keyword>
<dbReference type="InterPro" id="IPR042236">
    <property type="entry name" value="PI3K_accessory_sf"/>
</dbReference>
<dbReference type="Gene3D" id="3.30.1010.10">
    <property type="entry name" value="Phosphatidylinositol 3-kinase Catalytic Subunit, Chain A, domain 4"/>
    <property type="match status" value="1"/>
</dbReference>
<feature type="compositionally biased region" description="Low complexity" evidence="11">
    <location>
        <begin position="689"/>
        <end position="700"/>
    </location>
</feature>
<dbReference type="SMART" id="SM00064">
    <property type="entry name" value="FYVE"/>
    <property type="match status" value="1"/>
</dbReference>
<dbReference type="GO" id="GO:0034271">
    <property type="term" value="C:phosphatidylinositol 3-kinase complex, class III, type I"/>
    <property type="evidence" value="ECO:0007669"/>
    <property type="project" value="TreeGrafter"/>
</dbReference>
<dbReference type="GO" id="GO:0005524">
    <property type="term" value="F:ATP binding"/>
    <property type="evidence" value="ECO:0007669"/>
    <property type="project" value="UniProtKB-KW"/>
</dbReference>
<dbReference type="GO" id="GO:0008270">
    <property type="term" value="F:zinc ion binding"/>
    <property type="evidence" value="ECO:0007669"/>
    <property type="project" value="UniProtKB-KW"/>
</dbReference>
<evidence type="ECO:0000256" key="6">
    <source>
        <dbReference type="ARBA" id="ARBA00022777"/>
    </source>
</evidence>
<feature type="region of interest" description="Disordered" evidence="11">
    <location>
        <begin position="1440"/>
        <end position="1491"/>
    </location>
</feature>
<dbReference type="PANTHER" id="PTHR10048">
    <property type="entry name" value="PHOSPHATIDYLINOSITOL KINASE"/>
    <property type="match status" value="1"/>
</dbReference>
<feature type="compositionally biased region" description="Polar residues" evidence="11">
    <location>
        <begin position="74"/>
        <end position="84"/>
    </location>
</feature>
<dbReference type="EC" id="2.7.1.137" evidence="1"/>
<dbReference type="InterPro" id="IPR016024">
    <property type="entry name" value="ARM-type_fold"/>
</dbReference>
<dbReference type="Pfam" id="PF00613">
    <property type="entry name" value="PI3Ka"/>
    <property type="match status" value="1"/>
</dbReference>
<accession>D8LNH7</accession>
<keyword evidence="4" id="KW-0547">Nucleotide-binding</keyword>
<feature type="region of interest" description="Disordered" evidence="11">
    <location>
        <begin position="1359"/>
        <end position="1404"/>
    </location>
</feature>
<dbReference type="InterPro" id="IPR000306">
    <property type="entry name" value="Znf_FYVE"/>
</dbReference>
<dbReference type="GO" id="GO:0000407">
    <property type="term" value="C:phagophore assembly site"/>
    <property type="evidence" value="ECO:0007669"/>
    <property type="project" value="TreeGrafter"/>
</dbReference>
<feature type="region of interest" description="Disordered" evidence="11">
    <location>
        <begin position="353"/>
        <end position="396"/>
    </location>
</feature>
<dbReference type="GO" id="GO:0005777">
    <property type="term" value="C:peroxisome"/>
    <property type="evidence" value="ECO:0007669"/>
    <property type="project" value="TreeGrafter"/>
</dbReference>
<dbReference type="InterPro" id="IPR018936">
    <property type="entry name" value="PI3/4_kinase_CS"/>
</dbReference>
<feature type="region of interest" description="Disordered" evidence="11">
    <location>
        <begin position="1054"/>
        <end position="1130"/>
    </location>
</feature>
<keyword evidence="8" id="KW-0067">ATP-binding</keyword>
<dbReference type="InterPro" id="IPR013083">
    <property type="entry name" value="Znf_RING/FYVE/PHD"/>
</dbReference>
<evidence type="ECO:0000256" key="7">
    <source>
        <dbReference type="ARBA" id="ARBA00022833"/>
    </source>
</evidence>
<dbReference type="GO" id="GO:0006897">
    <property type="term" value="P:endocytosis"/>
    <property type="evidence" value="ECO:0007669"/>
    <property type="project" value="TreeGrafter"/>
</dbReference>
<dbReference type="GO" id="GO:0048015">
    <property type="term" value="P:phosphatidylinositol-mediated signaling"/>
    <property type="evidence" value="ECO:0007669"/>
    <property type="project" value="TreeGrafter"/>
</dbReference>
<feature type="region of interest" description="Disordered" evidence="11">
    <location>
        <begin position="647"/>
        <end position="834"/>
    </location>
</feature>
<evidence type="ECO:0000259" key="13">
    <source>
        <dbReference type="PROSITE" id="PS50290"/>
    </source>
</evidence>
<dbReference type="GO" id="GO:0005768">
    <property type="term" value="C:endosome"/>
    <property type="evidence" value="ECO:0007669"/>
    <property type="project" value="TreeGrafter"/>
</dbReference>
<dbReference type="OrthoDB" id="67688at2759"/>
<feature type="domain" description="PI3K/PI4K catalytic" evidence="13">
    <location>
        <begin position="1486"/>
        <end position="1766"/>
    </location>
</feature>
<dbReference type="PROSITE" id="PS00916">
    <property type="entry name" value="PI3_4_KINASE_2"/>
    <property type="match status" value="1"/>
</dbReference>
<dbReference type="InterPro" id="IPR000403">
    <property type="entry name" value="PI3/4_kinase_cat_dom"/>
</dbReference>
<protein>
    <recommendedName>
        <fullName evidence="1">phosphatidylinositol 3-kinase</fullName>
        <ecNumber evidence="1">2.7.1.137</ecNumber>
    </recommendedName>
</protein>
<dbReference type="InterPro" id="IPR036940">
    <property type="entry name" value="PI3/4_kinase_cat_sf"/>
</dbReference>
<dbReference type="PROSITE" id="PS50290">
    <property type="entry name" value="PI3_4_KINASE_3"/>
    <property type="match status" value="1"/>
</dbReference>
<dbReference type="InParanoid" id="D8LNH7"/>
<dbReference type="GO" id="GO:0000045">
    <property type="term" value="P:autophagosome assembly"/>
    <property type="evidence" value="ECO:0007669"/>
    <property type="project" value="TreeGrafter"/>
</dbReference>
<keyword evidence="3" id="KW-0479">Metal-binding</keyword>
<evidence type="ECO:0000256" key="5">
    <source>
        <dbReference type="ARBA" id="ARBA00022771"/>
    </source>
</evidence>
<dbReference type="Pfam" id="PF00454">
    <property type="entry name" value="PI3_PI4_kinase"/>
    <property type="match status" value="1"/>
</dbReference>
<feature type="compositionally biased region" description="Polar residues" evidence="11">
    <location>
        <begin position="174"/>
        <end position="194"/>
    </location>
</feature>
<evidence type="ECO:0000256" key="1">
    <source>
        <dbReference type="ARBA" id="ARBA00012073"/>
    </source>
</evidence>
<dbReference type="InterPro" id="IPR001263">
    <property type="entry name" value="PI3K_accessory_dom"/>
</dbReference>